<dbReference type="InterPro" id="IPR025110">
    <property type="entry name" value="AMP-bd_C"/>
</dbReference>
<comment type="similarity">
    <text evidence="1">Belongs to the ATP-dependent AMP-binding enzyme family.</text>
</comment>
<dbReference type="GO" id="GO:0006631">
    <property type="term" value="P:fatty acid metabolic process"/>
    <property type="evidence" value="ECO:0007669"/>
    <property type="project" value="UniProtKB-KW"/>
</dbReference>
<proteinExistence type="inferred from homology"/>
<feature type="domain" description="AMP-dependent synthetase/ligase" evidence="5">
    <location>
        <begin position="15"/>
        <end position="403"/>
    </location>
</feature>
<name>A0A1X6XJX9_9MICO</name>
<protein>
    <submittedName>
        <fullName evidence="7">3-methylmercaptopropionyl-CoA ligase (DmdB)</fullName>
    </submittedName>
</protein>
<dbReference type="RefSeq" id="WP_087008201.1">
    <property type="nucleotide sequence ID" value="NZ_FWFF01000017.1"/>
</dbReference>
<feature type="domain" description="AMP-binding enzyme C-terminal" evidence="6">
    <location>
        <begin position="453"/>
        <end position="528"/>
    </location>
</feature>
<evidence type="ECO:0000256" key="3">
    <source>
        <dbReference type="ARBA" id="ARBA00022832"/>
    </source>
</evidence>
<keyword evidence="3" id="KW-0276">Fatty acid metabolism</keyword>
<dbReference type="Proteomes" id="UP000196581">
    <property type="component" value="Unassembled WGS sequence"/>
</dbReference>
<keyword evidence="2 7" id="KW-0436">Ligase</keyword>
<dbReference type="PANTHER" id="PTHR43859:SF4">
    <property type="entry name" value="BUTANOATE--COA LIGASE AAE1-RELATED"/>
    <property type="match status" value="1"/>
</dbReference>
<sequence length="548" mass="59911">METWKTELTPLTFLARSAAVYPDRTALVYGDDTWTYAQLHAAVEHRARALRAAGIQPGDRVAYMMPNLPEMLIAQFAVPLIDAVLVSINTRLAPEEVRYICDHSGAKALVLDTVYWPDITQVAPELESVLTIVLAEDTQHADQPAGRAHPAGTRVLTLDDFLAGADQDDTDLVWAVADEDQTLSINYTSGTTGRPKGVMYSHRGAYLNALSEIVHSGFGKDSVYLWTLPMFHCSGWCTGWALAAAGGVQVCLREVRGPVIWNLIDTHGVTHLNGAPTVVSTIMDAAEAHDLEHRLVITTAAAPPSPSMLSRMAAMGFEIVHVYGLTETYGPYTVCEWQETWSDLDGEARSAKLARQGVGMLTADRVRVVRTDVEGEELVDVPADATTMGEVVMRGNNVMKGYYNDEAATATAFAGGWFHSGDLGVMHPDGYVELRDRAKDVVVSGGENISTIEVEQAIAAHPDVDDVAVVGIPDDKWGERPKAFVVLKEGSSVAEEDMSEFLRDRLARYKTPRAFEFLPVLPKTSTGKIQKYTLREKEWEGHGSRIKG</sequence>
<dbReference type="Pfam" id="PF13193">
    <property type="entry name" value="AMP-binding_C"/>
    <property type="match status" value="1"/>
</dbReference>
<dbReference type="Gene3D" id="3.40.50.12780">
    <property type="entry name" value="N-terminal domain of ligase-like"/>
    <property type="match status" value="1"/>
</dbReference>
<dbReference type="PANTHER" id="PTHR43859">
    <property type="entry name" value="ACYL-ACTIVATING ENZYME"/>
    <property type="match status" value="1"/>
</dbReference>
<dbReference type="GO" id="GO:0016874">
    <property type="term" value="F:ligase activity"/>
    <property type="evidence" value="ECO:0007669"/>
    <property type="project" value="UniProtKB-KW"/>
</dbReference>
<dbReference type="PROSITE" id="PS00455">
    <property type="entry name" value="AMP_BINDING"/>
    <property type="match status" value="1"/>
</dbReference>
<dbReference type="InterPro" id="IPR045851">
    <property type="entry name" value="AMP-bd_C_sf"/>
</dbReference>
<dbReference type="AlphaFoldDB" id="A0A1X6XJX9"/>
<dbReference type="Pfam" id="PF00501">
    <property type="entry name" value="AMP-binding"/>
    <property type="match status" value="1"/>
</dbReference>
<evidence type="ECO:0000256" key="1">
    <source>
        <dbReference type="ARBA" id="ARBA00006432"/>
    </source>
</evidence>
<evidence type="ECO:0000259" key="6">
    <source>
        <dbReference type="Pfam" id="PF13193"/>
    </source>
</evidence>
<keyword evidence="8" id="KW-1185">Reference proteome</keyword>
<dbReference type="SUPFAM" id="SSF56801">
    <property type="entry name" value="Acetyl-CoA synthetase-like"/>
    <property type="match status" value="1"/>
</dbReference>
<dbReference type="FunFam" id="3.30.300.30:FF:000008">
    <property type="entry name" value="2,3-dihydroxybenzoate-AMP ligase"/>
    <property type="match status" value="1"/>
</dbReference>
<dbReference type="EMBL" id="FWFF01000017">
    <property type="protein sequence ID" value="SLM99592.1"/>
    <property type="molecule type" value="Genomic_DNA"/>
</dbReference>
<evidence type="ECO:0000259" key="5">
    <source>
        <dbReference type="Pfam" id="PF00501"/>
    </source>
</evidence>
<reference evidence="8" key="1">
    <citation type="submission" date="2017-02" db="EMBL/GenBank/DDBJ databases">
        <authorList>
            <person name="Dridi B."/>
        </authorList>
    </citation>
    <scope>NUCLEOTIDE SEQUENCE [LARGE SCALE GENOMIC DNA]</scope>
    <source>
        <strain evidence="8">B Co 03.10</strain>
    </source>
</reference>
<evidence type="ECO:0000256" key="2">
    <source>
        <dbReference type="ARBA" id="ARBA00022598"/>
    </source>
</evidence>
<keyword evidence="4" id="KW-0443">Lipid metabolism</keyword>
<dbReference type="InterPro" id="IPR020845">
    <property type="entry name" value="AMP-binding_CS"/>
</dbReference>
<evidence type="ECO:0000313" key="7">
    <source>
        <dbReference type="EMBL" id="SLM99592.1"/>
    </source>
</evidence>
<evidence type="ECO:0000313" key="8">
    <source>
        <dbReference type="Proteomes" id="UP000196581"/>
    </source>
</evidence>
<dbReference type="InterPro" id="IPR042099">
    <property type="entry name" value="ANL_N_sf"/>
</dbReference>
<evidence type="ECO:0000256" key="4">
    <source>
        <dbReference type="ARBA" id="ARBA00023098"/>
    </source>
</evidence>
<organism evidence="7 8">
    <name type="scientific">Brevibacterium yomogidense</name>
    <dbReference type="NCBI Taxonomy" id="946573"/>
    <lineage>
        <taxon>Bacteria</taxon>
        <taxon>Bacillati</taxon>
        <taxon>Actinomycetota</taxon>
        <taxon>Actinomycetes</taxon>
        <taxon>Micrococcales</taxon>
        <taxon>Brevibacteriaceae</taxon>
        <taxon>Brevibacterium</taxon>
    </lineage>
</organism>
<dbReference type="Gene3D" id="3.30.300.30">
    <property type="match status" value="1"/>
</dbReference>
<accession>A0A1X6XJX9</accession>
<dbReference type="NCBIfam" id="NF004837">
    <property type="entry name" value="PRK06187.1"/>
    <property type="match status" value="1"/>
</dbReference>
<gene>
    <name evidence="7" type="ORF">FM105_11405</name>
</gene>
<dbReference type="InterPro" id="IPR000873">
    <property type="entry name" value="AMP-dep_synth/lig_dom"/>
</dbReference>